<dbReference type="RefSeq" id="WP_008090103.1">
    <property type="nucleotide sequence ID" value="NZ_AEUX02000007.1"/>
</dbReference>
<gene>
    <name evidence="1" type="ORF">STRIC_1844</name>
</gene>
<dbReference type="EMBL" id="AEUX02000007">
    <property type="protein sequence ID" value="EHI69120.1"/>
    <property type="molecule type" value="Genomic_DNA"/>
</dbReference>
<dbReference type="Proteomes" id="UP000003330">
    <property type="component" value="Unassembled WGS sequence"/>
</dbReference>
<accession>G5K4V7</accession>
<dbReference type="OrthoDB" id="3035047at2"/>
<dbReference type="AlphaFoldDB" id="G5K4V7"/>
<name>G5K4V7_9STRE</name>
<evidence type="ECO:0000313" key="1">
    <source>
        <dbReference type="EMBL" id="EHI69120.1"/>
    </source>
</evidence>
<evidence type="ECO:0000313" key="2">
    <source>
        <dbReference type="Proteomes" id="UP000003330"/>
    </source>
</evidence>
<proteinExistence type="predicted"/>
<comment type="caution">
    <text evidence="1">The sequence shown here is derived from an EMBL/GenBank/DDBJ whole genome shotgun (WGS) entry which is preliminary data.</text>
</comment>
<keyword evidence="2" id="KW-1185">Reference proteome</keyword>
<protein>
    <submittedName>
        <fullName evidence="1">Uncharacterized protein</fullName>
    </submittedName>
</protein>
<reference evidence="1 2" key="1">
    <citation type="journal article" date="2014" name="Int. J. Syst. Evol. Microbiol.">
        <title>Phylogenomics and the dynamic genome evolution of the genus Streptococcus.</title>
        <authorList>
            <consortium name="The Broad Institute Genome Sequencing Platform"/>
            <person name="Richards V.P."/>
            <person name="Palmer S.R."/>
            <person name="Pavinski Bitar P.D."/>
            <person name="Qin X."/>
            <person name="Weinstock G.M."/>
            <person name="Highlander S.K."/>
            <person name="Town C.D."/>
            <person name="Burne R.A."/>
            <person name="Stanhope M.J."/>
        </authorList>
    </citation>
    <scope>NUCLEOTIDE SEQUENCE [LARGE SCALE GENOMIC DNA]</scope>
    <source>
        <strain evidence="1 2">707-05</strain>
    </source>
</reference>
<organism evidence="1 2">
    <name type="scientific">Streptococcus ictaluri 707-05</name>
    <dbReference type="NCBI Taxonomy" id="764299"/>
    <lineage>
        <taxon>Bacteria</taxon>
        <taxon>Bacillati</taxon>
        <taxon>Bacillota</taxon>
        <taxon>Bacilli</taxon>
        <taxon>Lactobacillales</taxon>
        <taxon>Streptococcaceae</taxon>
        <taxon>Streptococcus</taxon>
    </lineage>
</organism>
<sequence length="181" mass="20305">MNKKFKYLSVILLLLISIGTIFSPISVVVSAQTVETEMVEYSDNEIKAVAEELKFYFSEAGYLDDDGVYHVTNPELIKQKADSGSDEVQDLYDLYLSRNAPIYYKSGRDFIVCIARDYFGVYIDILNGNVISALQGYVLSQQWERAAFYFLQLIGKSTSKANIVATAGQLAVAVYNCRSKL</sequence>